<protein>
    <recommendedName>
        <fullName evidence="2">Fimbrial-type adhesion domain-containing protein</fullName>
    </recommendedName>
</protein>
<dbReference type="PANTHER" id="PTHR33420:SF26">
    <property type="entry name" value="FIMBRIAL SUBUNIT"/>
    <property type="match status" value="1"/>
</dbReference>
<organism evidence="3 4">
    <name type="scientific">Pantoea rodasii</name>
    <dbReference type="NCBI Taxonomy" id="1076549"/>
    <lineage>
        <taxon>Bacteria</taxon>
        <taxon>Pseudomonadati</taxon>
        <taxon>Pseudomonadota</taxon>
        <taxon>Gammaproteobacteria</taxon>
        <taxon>Enterobacterales</taxon>
        <taxon>Erwiniaceae</taxon>
        <taxon>Pantoea</taxon>
    </lineage>
</organism>
<dbReference type="EMBL" id="JTJJ01000004">
    <property type="protein sequence ID" value="KHJ70008.1"/>
    <property type="molecule type" value="Genomic_DNA"/>
</dbReference>
<dbReference type="Gene3D" id="2.60.40.1090">
    <property type="entry name" value="Fimbrial-type adhesion domain"/>
    <property type="match status" value="1"/>
</dbReference>
<dbReference type="InterPro" id="IPR008966">
    <property type="entry name" value="Adhesion_dom_sf"/>
</dbReference>
<dbReference type="AlphaFoldDB" id="A0A0B1RAD2"/>
<feature type="signal peptide" evidence="1">
    <location>
        <begin position="1"/>
        <end position="19"/>
    </location>
</feature>
<feature type="domain" description="Fimbrial-type adhesion" evidence="2">
    <location>
        <begin position="36"/>
        <end position="190"/>
    </location>
</feature>
<dbReference type="GO" id="GO:0009289">
    <property type="term" value="C:pilus"/>
    <property type="evidence" value="ECO:0007669"/>
    <property type="project" value="InterPro"/>
</dbReference>
<dbReference type="PANTHER" id="PTHR33420">
    <property type="entry name" value="FIMBRIAL SUBUNIT ELFA-RELATED"/>
    <property type="match status" value="1"/>
</dbReference>
<proteinExistence type="predicted"/>
<sequence length="190" mass="20352">MQGSALISCAILFSSMAQAGFTDGLVDGNYGVIRAHGTLTESACRLDMRSADQSVSLGNIATGKLQNPGDTGNLVPVALYLHDCLRTSSANRDVKGNLTWSASQPAASFTFTGIEDIANPQLIKTHGVEGIGLRIKDALRNNVTLGQRGKPLLITPASHVVIYYIAPERTHNNLRAGSYFATVNFRLNYD</sequence>
<feature type="chain" id="PRO_5002063596" description="Fimbrial-type adhesion domain-containing protein" evidence="1">
    <location>
        <begin position="20"/>
        <end position="190"/>
    </location>
</feature>
<keyword evidence="1" id="KW-0732">Signal</keyword>
<dbReference type="InterPro" id="IPR036937">
    <property type="entry name" value="Adhesion_dom_fimbrial_sf"/>
</dbReference>
<dbReference type="GO" id="GO:0043709">
    <property type="term" value="P:cell adhesion involved in single-species biofilm formation"/>
    <property type="evidence" value="ECO:0007669"/>
    <property type="project" value="TreeGrafter"/>
</dbReference>
<gene>
    <name evidence="3" type="ORF">QU24_00400</name>
</gene>
<evidence type="ECO:0000313" key="3">
    <source>
        <dbReference type="EMBL" id="KHJ70008.1"/>
    </source>
</evidence>
<evidence type="ECO:0000259" key="2">
    <source>
        <dbReference type="Pfam" id="PF00419"/>
    </source>
</evidence>
<reference evidence="3 4" key="1">
    <citation type="submission" date="2014-11" db="EMBL/GenBank/DDBJ databases">
        <title>Genome sequencing of Pantoea rodasii ND03.</title>
        <authorList>
            <person name="Muhamad Yunos N.Y."/>
            <person name="Chan K.-G."/>
        </authorList>
    </citation>
    <scope>NUCLEOTIDE SEQUENCE [LARGE SCALE GENOMIC DNA]</scope>
    <source>
        <strain evidence="3 4">ND03</strain>
    </source>
</reference>
<dbReference type="Pfam" id="PF00419">
    <property type="entry name" value="Fimbrial"/>
    <property type="match status" value="1"/>
</dbReference>
<accession>A0A0B1RAD2</accession>
<comment type="caution">
    <text evidence="3">The sequence shown here is derived from an EMBL/GenBank/DDBJ whole genome shotgun (WGS) entry which is preliminary data.</text>
</comment>
<dbReference type="SUPFAM" id="SSF49401">
    <property type="entry name" value="Bacterial adhesins"/>
    <property type="match status" value="1"/>
</dbReference>
<dbReference type="InterPro" id="IPR000259">
    <property type="entry name" value="Adhesion_dom_fimbrial"/>
</dbReference>
<dbReference type="InterPro" id="IPR050263">
    <property type="entry name" value="Bact_Fimbrial_Adh_Pro"/>
</dbReference>
<evidence type="ECO:0000313" key="4">
    <source>
        <dbReference type="Proteomes" id="UP000030853"/>
    </source>
</evidence>
<dbReference type="Proteomes" id="UP000030853">
    <property type="component" value="Unassembled WGS sequence"/>
</dbReference>
<evidence type="ECO:0000256" key="1">
    <source>
        <dbReference type="SAM" id="SignalP"/>
    </source>
</evidence>
<name>A0A0B1RAD2_9GAMM</name>